<gene>
    <name evidence="2" type="ORF">MM415A00525_0002</name>
    <name evidence="1" type="ORF">MM415B00946_0051</name>
</gene>
<evidence type="ECO:0000313" key="1">
    <source>
        <dbReference type="EMBL" id="QJA61458.1"/>
    </source>
</evidence>
<accession>A0A6M3IVZ5</accession>
<dbReference type="EMBL" id="MT142462">
    <property type="protein sequence ID" value="QJA81499.1"/>
    <property type="molecule type" value="Genomic_DNA"/>
</dbReference>
<reference evidence="1" key="1">
    <citation type="submission" date="2020-03" db="EMBL/GenBank/DDBJ databases">
        <title>The deep terrestrial virosphere.</title>
        <authorList>
            <person name="Holmfeldt K."/>
            <person name="Nilsson E."/>
            <person name="Simone D."/>
            <person name="Lopez-Fernandez M."/>
            <person name="Wu X."/>
            <person name="de Brujin I."/>
            <person name="Lundin D."/>
            <person name="Andersson A."/>
            <person name="Bertilsson S."/>
            <person name="Dopson M."/>
        </authorList>
    </citation>
    <scope>NUCLEOTIDE SEQUENCE</scope>
    <source>
        <strain evidence="2">MM415A00525</strain>
        <strain evidence="1">MM415B00946</strain>
    </source>
</reference>
<organism evidence="1">
    <name type="scientific">viral metagenome</name>
    <dbReference type="NCBI Taxonomy" id="1070528"/>
    <lineage>
        <taxon>unclassified sequences</taxon>
        <taxon>metagenomes</taxon>
        <taxon>organismal metagenomes</taxon>
    </lineage>
</organism>
<sequence>MRSKKVRCSCGEIFETRARRTEHAMLLAGYHQLTSPEHYLVDDNNILTEEKWKKIANETKKEVK</sequence>
<protein>
    <submittedName>
        <fullName evidence="1">Uncharacterized protein</fullName>
    </submittedName>
</protein>
<dbReference type="AlphaFoldDB" id="A0A6M3IVZ5"/>
<name>A0A6M3IVZ5_9ZZZZ</name>
<evidence type="ECO:0000313" key="2">
    <source>
        <dbReference type="EMBL" id="QJA81499.1"/>
    </source>
</evidence>
<dbReference type="EMBL" id="MT141441">
    <property type="protein sequence ID" value="QJA61458.1"/>
    <property type="molecule type" value="Genomic_DNA"/>
</dbReference>
<proteinExistence type="predicted"/>